<dbReference type="Proteomes" id="UP000694941">
    <property type="component" value="Unplaced"/>
</dbReference>
<sequence>MLIQFEVTKEFSTYSVSKVLGVEIVLIMECELTKARKKDDSSLPKPKCTLFGEATNTTERPKLTSGQIALLSNTWMLLVENISRVGVVAFMNSGVRFLRWTVCR</sequence>
<dbReference type="GeneID" id="111089448"/>
<gene>
    <name evidence="2" type="primary">LOC111089448</name>
</gene>
<protein>
    <submittedName>
        <fullName evidence="2">Uncharacterized protein LOC111089448</fullName>
    </submittedName>
</protein>
<evidence type="ECO:0000313" key="2">
    <source>
        <dbReference type="RefSeq" id="XP_022257686.1"/>
    </source>
</evidence>
<evidence type="ECO:0000313" key="1">
    <source>
        <dbReference type="Proteomes" id="UP000694941"/>
    </source>
</evidence>
<accession>A0ABM1TP80</accession>
<dbReference type="RefSeq" id="XP_022257686.1">
    <property type="nucleotide sequence ID" value="XM_022401978.1"/>
</dbReference>
<name>A0ABM1TP80_LIMPO</name>
<proteinExistence type="predicted"/>
<keyword evidence="1" id="KW-1185">Reference proteome</keyword>
<organism evidence="1 2">
    <name type="scientific">Limulus polyphemus</name>
    <name type="common">Atlantic horseshoe crab</name>
    <dbReference type="NCBI Taxonomy" id="6850"/>
    <lineage>
        <taxon>Eukaryota</taxon>
        <taxon>Metazoa</taxon>
        <taxon>Ecdysozoa</taxon>
        <taxon>Arthropoda</taxon>
        <taxon>Chelicerata</taxon>
        <taxon>Merostomata</taxon>
        <taxon>Xiphosura</taxon>
        <taxon>Limulidae</taxon>
        <taxon>Limulus</taxon>
    </lineage>
</organism>
<reference evidence="2" key="1">
    <citation type="submission" date="2025-08" db="UniProtKB">
        <authorList>
            <consortium name="RefSeq"/>
        </authorList>
    </citation>
    <scope>IDENTIFICATION</scope>
    <source>
        <tissue evidence="2">Muscle</tissue>
    </source>
</reference>